<dbReference type="SUPFAM" id="SSF51294">
    <property type="entry name" value="Hedgehog/intein (Hint) domain"/>
    <property type="match status" value="1"/>
</dbReference>
<proteinExistence type="predicted"/>
<accession>D2CKZ0</accession>
<dbReference type="InterPro" id="IPR036844">
    <property type="entry name" value="Hint_dom_sf"/>
</dbReference>
<reference evidence="2" key="1">
    <citation type="submission" date="2007-10" db="EMBL/GenBank/DDBJ databases">
        <title>Autotrophic evidences of epsilon proteobacteria as symbionts of hydrothermal vent tubeworm Ridgeia piscesae.</title>
        <authorList>
            <person name="Wang X."/>
            <person name="Yan X."/>
            <person name="Xu X."/>
        </authorList>
    </citation>
    <scope>NUCLEOTIDE SEQUENCE</scope>
</reference>
<dbReference type="InterPro" id="IPR028992">
    <property type="entry name" value="Hedgehog/Intein_dom"/>
</dbReference>
<name>D2CKZ0_9GAMM</name>
<evidence type="ECO:0000313" key="2">
    <source>
        <dbReference type="EMBL" id="ABY79039.1"/>
    </source>
</evidence>
<dbReference type="Pfam" id="PF13403">
    <property type="entry name" value="Hint_2"/>
    <property type="match status" value="1"/>
</dbReference>
<organism evidence="2">
    <name type="scientific">endosymbiont of Ridgeia piscesae</name>
    <dbReference type="NCBI Taxonomy" id="54398"/>
    <lineage>
        <taxon>Bacteria</taxon>
        <taxon>Pseudomonadati</taxon>
        <taxon>Pseudomonadota</taxon>
        <taxon>Gammaproteobacteria</taxon>
        <taxon>sulfur-oxidizing symbionts</taxon>
    </lineage>
</organism>
<feature type="domain" description="Hedgehog/Intein (Hint)" evidence="1">
    <location>
        <begin position="94"/>
        <end position="240"/>
    </location>
</feature>
<dbReference type="AlphaFoldDB" id="D2CKZ0"/>
<dbReference type="EMBL" id="EU247763">
    <property type="protein sequence ID" value="ABY79039.1"/>
    <property type="molecule type" value="Genomic_DNA"/>
</dbReference>
<evidence type="ECO:0000259" key="1">
    <source>
        <dbReference type="Pfam" id="PF13403"/>
    </source>
</evidence>
<protein>
    <recommendedName>
        <fullName evidence="1">Hedgehog/Intein (Hint) domain-containing protein</fullName>
    </recommendedName>
</protein>
<sequence>MINKFTMHLRWGPKEDVPLDKGHIMNYPHRARRMGIENNNTVPHTWTARPDRRPLRALPRTRRYEVAYLGHNTEIADLTRLAPAMPIFEDAFCAMARGSLIATIDGPVAIEDLLPGTLVHTRNNGPQPVLWIGSMSIAPNAENQTDGMGKLSRITADSFGLGRPMPDLLLGPRARLFRQDASLITAMGTTAALAPITAFVDGDTVLEITPPEPVRVYHLAFERHQIISANGLEIESYHPGSRKDLHLTGQMRALFLAMFPHVHSFSEFGPLAYPRLSFDETQEILAA</sequence>